<dbReference type="GO" id="GO:0008757">
    <property type="term" value="F:S-adenosylmethionine-dependent methyltransferase activity"/>
    <property type="evidence" value="ECO:0007669"/>
    <property type="project" value="InterPro"/>
</dbReference>
<dbReference type="GO" id="GO:0032259">
    <property type="term" value="P:methylation"/>
    <property type="evidence" value="ECO:0007669"/>
    <property type="project" value="UniProtKB-KW"/>
</dbReference>
<keyword evidence="2" id="KW-0808">Transferase</keyword>
<keyword evidence="2" id="KW-0489">Methyltransferase</keyword>
<evidence type="ECO:0000313" key="3">
    <source>
        <dbReference type="Proteomes" id="UP000319516"/>
    </source>
</evidence>
<dbReference type="Gene3D" id="3.40.50.150">
    <property type="entry name" value="Vaccinia Virus protein VP39"/>
    <property type="match status" value="1"/>
</dbReference>
<dbReference type="EMBL" id="VFOP01000001">
    <property type="protein sequence ID" value="TQL50834.1"/>
    <property type="molecule type" value="Genomic_DNA"/>
</dbReference>
<dbReference type="InterPro" id="IPR013216">
    <property type="entry name" value="Methyltransf_11"/>
</dbReference>
<accession>A0A542YSB1</accession>
<dbReference type="SUPFAM" id="SSF53335">
    <property type="entry name" value="S-adenosyl-L-methionine-dependent methyltransferases"/>
    <property type="match status" value="1"/>
</dbReference>
<dbReference type="Pfam" id="PF08241">
    <property type="entry name" value="Methyltransf_11"/>
    <property type="match status" value="1"/>
</dbReference>
<dbReference type="Proteomes" id="UP000319516">
    <property type="component" value="Unassembled WGS sequence"/>
</dbReference>
<name>A0A542YSB1_9MICO</name>
<dbReference type="OrthoDB" id="9810247at2"/>
<keyword evidence="3" id="KW-1185">Reference proteome</keyword>
<organism evidence="2 3">
    <name type="scientific">Ornithinicoccus hortensis</name>
    <dbReference type="NCBI Taxonomy" id="82346"/>
    <lineage>
        <taxon>Bacteria</taxon>
        <taxon>Bacillati</taxon>
        <taxon>Actinomycetota</taxon>
        <taxon>Actinomycetes</taxon>
        <taxon>Micrococcales</taxon>
        <taxon>Intrasporangiaceae</taxon>
        <taxon>Ornithinicoccus</taxon>
    </lineage>
</organism>
<feature type="domain" description="Methyltransferase type 11" evidence="1">
    <location>
        <begin position="39"/>
        <end position="127"/>
    </location>
</feature>
<comment type="caution">
    <text evidence="2">The sequence shown here is derived from an EMBL/GenBank/DDBJ whole genome shotgun (WGS) entry which is preliminary data.</text>
</comment>
<reference evidence="2 3" key="1">
    <citation type="submission" date="2019-06" db="EMBL/GenBank/DDBJ databases">
        <title>Sequencing the genomes of 1000 actinobacteria strains.</title>
        <authorList>
            <person name="Klenk H.-P."/>
        </authorList>
    </citation>
    <scope>NUCLEOTIDE SEQUENCE [LARGE SCALE GENOMIC DNA]</scope>
    <source>
        <strain evidence="2 3">DSM 12335</strain>
    </source>
</reference>
<proteinExistence type="predicted"/>
<dbReference type="AlphaFoldDB" id="A0A542YSB1"/>
<protein>
    <submittedName>
        <fullName evidence="2">Methyltransferase family protein</fullName>
    </submittedName>
</protein>
<dbReference type="CDD" id="cd02440">
    <property type="entry name" value="AdoMet_MTases"/>
    <property type="match status" value="1"/>
</dbReference>
<dbReference type="RefSeq" id="WP_141784913.1">
    <property type="nucleotide sequence ID" value="NZ_BAAAIK010000002.1"/>
</dbReference>
<evidence type="ECO:0000313" key="2">
    <source>
        <dbReference type="EMBL" id="TQL50834.1"/>
    </source>
</evidence>
<dbReference type="PANTHER" id="PTHR43591">
    <property type="entry name" value="METHYLTRANSFERASE"/>
    <property type="match status" value="1"/>
</dbReference>
<sequence>MEGTEIRKLVALEDRHWWYRERRELLAARVRGLAPGAALDIGAAGGGNTRVLRGLGWQVLALEFTAEGSEVAAERGLDVVRADAQQLPVADQSLDLVTALDVLEHIPDDRRAAAEIHRVLRPGGRLVAAVPVDPRLWSAHDEAVGHVRRYTRDQFVRLLEGAGLQVLDTRSWMVLLRPAVALRRKVSTGSDLDDPHPVVNGVLGAAVRLERHLPVGSLPGVSLLVTGRRPGPGDR</sequence>
<evidence type="ECO:0000259" key="1">
    <source>
        <dbReference type="Pfam" id="PF08241"/>
    </source>
</evidence>
<dbReference type="InterPro" id="IPR029063">
    <property type="entry name" value="SAM-dependent_MTases_sf"/>
</dbReference>
<gene>
    <name evidence="2" type="ORF">FB467_1953</name>
</gene>